<gene>
    <name evidence="8" type="ORF">BGW36DRAFT_349714</name>
</gene>
<dbReference type="RefSeq" id="XP_046067708.1">
    <property type="nucleotide sequence ID" value="XM_046213298.1"/>
</dbReference>
<dbReference type="GeneID" id="70243585"/>
<evidence type="ECO:0000256" key="4">
    <source>
        <dbReference type="ARBA" id="ARBA00023125"/>
    </source>
</evidence>
<evidence type="ECO:0000256" key="1">
    <source>
        <dbReference type="ARBA" id="ARBA00004123"/>
    </source>
</evidence>
<dbReference type="GO" id="GO:0003677">
    <property type="term" value="F:DNA binding"/>
    <property type="evidence" value="ECO:0007669"/>
    <property type="project" value="UniProtKB-KW"/>
</dbReference>
<comment type="caution">
    <text evidence="8">The sequence shown here is derived from an EMBL/GenBank/DDBJ whole genome shotgun (WGS) entry which is preliminary data.</text>
</comment>
<reference evidence="8" key="1">
    <citation type="submission" date="2021-12" db="EMBL/GenBank/DDBJ databases">
        <title>Convergent genome expansion in fungi linked to evolution of root-endophyte symbiosis.</title>
        <authorList>
            <consortium name="DOE Joint Genome Institute"/>
            <person name="Ke Y.-H."/>
            <person name="Bonito G."/>
            <person name="Liao H.-L."/>
            <person name="Looney B."/>
            <person name="Rojas-Flechas A."/>
            <person name="Nash J."/>
            <person name="Hameed K."/>
            <person name="Schadt C."/>
            <person name="Martin F."/>
            <person name="Crous P.W."/>
            <person name="Miettinen O."/>
            <person name="Magnuson J.K."/>
            <person name="Labbe J."/>
            <person name="Jacobson D."/>
            <person name="Doktycz M.J."/>
            <person name="Veneault-Fourrey C."/>
            <person name="Kuo A."/>
            <person name="Mondo S."/>
            <person name="Calhoun S."/>
            <person name="Riley R."/>
            <person name="Ohm R."/>
            <person name="LaButti K."/>
            <person name="Andreopoulos B."/>
            <person name="Pangilinan J."/>
            <person name="Nolan M."/>
            <person name="Tritt A."/>
            <person name="Clum A."/>
            <person name="Lipzen A."/>
            <person name="Daum C."/>
            <person name="Barry K."/>
            <person name="Grigoriev I.V."/>
            <person name="Vilgalys R."/>
        </authorList>
    </citation>
    <scope>NUCLEOTIDE SEQUENCE</scope>
    <source>
        <strain evidence="8">PMI_201</strain>
    </source>
</reference>
<comment type="subcellular location">
    <subcellularLocation>
        <location evidence="1">Nucleus</location>
    </subcellularLocation>
</comment>
<dbReference type="SMART" id="SM00066">
    <property type="entry name" value="GAL4"/>
    <property type="match status" value="1"/>
</dbReference>
<evidence type="ECO:0000256" key="5">
    <source>
        <dbReference type="ARBA" id="ARBA00023163"/>
    </source>
</evidence>
<dbReference type="InterPro" id="IPR001138">
    <property type="entry name" value="Zn2Cys6_DnaBD"/>
</dbReference>
<keyword evidence="3" id="KW-0805">Transcription regulation</keyword>
<dbReference type="PROSITE" id="PS00463">
    <property type="entry name" value="ZN2_CY6_FUNGAL_1"/>
    <property type="match status" value="1"/>
</dbReference>
<accession>A0AAD4KH44</accession>
<feature type="domain" description="Zn(2)-C6 fungal-type" evidence="7">
    <location>
        <begin position="19"/>
        <end position="48"/>
    </location>
</feature>
<dbReference type="InterPro" id="IPR036864">
    <property type="entry name" value="Zn2-C6_fun-type_DNA-bd_sf"/>
</dbReference>
<dbReference type="SMART" id="SM00906">
    <property type="entry name" value="Fungal_trans"/>
    <property type="match status" value="1"/>
</dbReference>
<dbReference type="EMBL" id="JAJTJA010000012">
    <property type="protein sequence ID" value="KAH8691616.1"/>
    <property type="molecule type" value="Genomic_DNA"/>
</dbReference>
<organism evidence="8 9">
    <name type="scientific">Talaromyces proteolyticus</name>
    <dbReference type="NCBI Taxonomy" id="1131652"/>
    <lineage>
        <taxon>Eukaryota</taxon>
        <taxon>Fungi</taxon>
        <taxon>Dikarya</taxon>
        <taxon>Ascomycota</taxon>
        <taxon>Pezizomycotina</taxon>
        <taxon>Eurotiomycetes</taxon>
        <taxon>Eurotiomycetidae</taxon>
        <taxon>Eurotiales</taxon>
        <taxon>Trichocomaceae</taxon>
        <taxon>Talaromyces</taxon>
        <taxon>Talaromyces sect. Bacilispori</taxon>
    </lineage>
</organism>
<dbReference type="Pfam" id="PF04082">
    <property type="entry name" value="Fungal_trans"/>
    <property type="match status" value="1"/>
</dbReference>
<dbReference type="GO" id="GO:0008270">
    <property type="term" value="F:zinc ion binding"/>
    <property type="evidence" value="ECO:0007669"/>
    <property type="project" value="InterPro"/>
</dbReference>
<proteinExistence type="predicted"/>
<dbReference type="GO" id="GO:0005634">
    <property type="term" value="C:nucleus"/>
    <property type="evidence" value="ECO:0007669"/>
    <property type="project" value="UniProtKB-SubCell"/>
</dbReference>
<dbReference type="Pfam" id="PF00172">
    <property type="entry name" value="Zn_clus"/>
    <property type="match status" value="1"/>
</dbReference>
<keyword evidence="9" id="KW-1185">Reference proteome</keyword>
<dbReference type="SUPFAM" id="SSF57701">
    <property type="entry name" value="Zn2/Cys6 DNA-binding domain"/>
    <property type="match status" value="1"/>
</dbReference>
<dbReference type="CDD" id="cd12148">
    <property type="entry name" value="fungal_TF_MHR"/>
    <property type="match status" value="1"/>
</dbReference>
<evidence type="ECO:0000259" key="7">
    <source>
        <dbReference type="PROSITE" id="PS50048"/>
    </source>
</evidence>
<evidence type="ECO:0000256" key="2">
    <source>
        <dbReference type="ARBA" id="ARBA00022723"/>
    </source>
</evidence>
<evidence type="ECO:0000256" key="3">
    <source>
        <dbReference type="ARBA" id="ARBA00023015"/>
    </source>
</evidence>
<dbReference type="CDD" id="cd00067">
    <property type="entry name" value="GAL4"/>
    <property type="match status" value="1"/>
</dbReference>
<keyword evidence="2" id="KW-0479">Metal-binding</keyword>
<keyword evidence="4" id="KW-0238">DNA-binding</keyword>
<dbReference type="InterPro" id="IPR007219">
    <property type="entry name" value="XnlR_reg_dom"/>
</dbReference>
<keyword evidence="5" id="KW-0804">Transcription</keyword>
<dbReference type="Gene3D" id="4.10.240.10">
    <property type="entry name" value="Zn(2)-C6 fungal-type DNA-binding domain"/>
    <property type="match status" value="1"/>
</dbReference>
<sequence length="487" mass="55158">MLNMPSHSPSGGRAARGRSCLECRRRKIGCDRSHPCSYCVKNKIQCTYPELSGGPSCTDATYKTEILRRRVDGIDERLGLLEQSMNEIKILLMERNTPVLGGSTDSRRTVSRAVANHENDMASQPIHSSMTIDSALEEADIFSPTTLVSMWQTYLERVDPLIKLFHAPSMQKIVMQTFKDLEASSPTTVCLTYAIVYAAVMSMSPTECTSELHNSKGVLLEGCRTKVDQSLSRVDVLNTRNMHVLQALVLYLICGRLDPKGPNVHGLIGMAIGISIKLHLNRDGDAGSIPPFEIEMRRRLWWHVLTLDVLTAQDKTTDPCILGSSFNTRIPSNVSDNRLDPDMSKEPIDRPDDTEMIFTLARFAITFYSRQFMFSSQFCRENSYAILSLAEKRDAIRMLEKQIEDEYLQYLDESIPLQKVALLGTRLNLLRLKLSTNDQPPNKAGPRYDDSSIQDYTRYIKDITAMNNYERGIGFMWIFEDLLNYPL</sequence>
<dbReference type="GO" id="GO:0000981">
    <property type="term" value="F:DNA-binding transcription factor activity, RNA polymerase II-specific"/>
    <property type="evidence" value="ECO:0007669"/>
    <property type="project" value="InterPro"/>
</dbReference>
<dbReference type="GO" id="GO:0006351">
    <property type="term" value="P:DNA-templated transcription"/>
    <property type="evidence" value="ECO:0007669"/>
    <property type="project" value="InterPro"/>
</dbReference>
<keyword evidence="6" id="KW-0539">Nucleus</keyword>
<name>A0AAD4KH44_9EURO</name>
<dbReference type="AlphaFoldDB" id="A0AAD4KH44"/>
<evidence type="ECO:0000313" key="8">
    <source>
        <dbReference type="EMBL" id="KAH8691616.1"/>
    </source>
</evidence>
<evidence type="ECO:0000256" key="6">
    <source>
        <dbReference type="ARBA" id="ARBA00023242"/>
    </source>
</evidence>
<protein>
    <recommendedName>
        <fullName evidence="7">Zn(2)-C6 fungal-type domain-containing protein</fullName>
    </recommendedName>
</protein>
<dbReference type="PROSITE" id="PS50048">
    <property type="entry name" value="ZN2_CY6_FUNGAL_2"/>
    <property type="match status" value="1"/>
</dbReference>
<dbReference type="Proteomes" id="UP001201262">
    <property type="component" value="Unassembled WGS sequence"/>
</dbReference>
<dbReference type="PANTHER" id="PTHR31001">
    <property type="entry name" value="UNCHARACTERIZED TRANSCRIPTIONAL REGULATORY PROTEIN"/>
    <property type="match status" value="1"/>
</dbReference>
<dbReference type="InterPro" id="IPR050613">
    <property type="entry name" value="Sec_Metabolite_Reg"/>
</dbReference>
<evidence type="ECO:0000313" key="9">
    <source>
        <dbReference type="Proteomes" id="UP001201262"/>
    </source>
</evidence>
<dbReference type="PANTHER" id="PTHR31001:SF91">
    <property type="entry name" value="ZN(II)2CYS6 TRANSCRIPTION FACTOR (EUROFUNG)"/>
    <property type="match status" value="1"/>
</dbReference>